<organism evidence="1 2">
    <name type="scientific">Meloidogyne enterolobii</name>
    <name type="common">Root-knot nematode worm</name>
    <name type="synonym">Meloidogyne mayaguensis</name>
    <dbReference type="NCBI Taxonomy" id="390850"/>
    <lineage>
        <taxon>Eukaryota</taxon>
        <taxon>Metazoa</taxon>
        <taxon>Ecdysozoa</taxon>
        <taxon>Nematoda</taxon>
        <taxon>Chromadorea</taxon>
        <taxon>Rhabditida</taxon>
        <taxon>Tylenchina</taxon>
        <taxon>Tylenchomorpha</taxon>
        <taxon>Tylenchoidea</taxon>
        <taxon>Meloidogynidae</taxon>
        <taxon>Meloidogyninae</taxon>
        <taxon>Meloidogyne</taxon>
    </lineage>
</organism>
<reference evidence="1 2" key="1">
    <citation type="submission" date="2020-08" db="EMBL/GenBank/DDBJ databases">
        <authorList>
            <person name="Koutsovoulos G."/>
            <person name="Danchin GJ E."/>
        </authorList>
    </citation>
    <scope>NUCLEOTIDE SEQUENCE [LARGE SCALE GENOMIC DNA]</scope>
</reference>
<accession>A0A6V7VHZ1</accession>
<comment type="caution">
    <text evidence="1">The sequence shown here is derived from an EMBL/GenBank/DDBJ whole genome shotgun (WGS) entry which is preliminary data.</text>
</comment>
<evidence type="ECO:0000313" key="2">
    <source>
        <dbReference type="Proteomes" id="UP000580250"/>
    </source>
</evidence>
<sequence>MFPRQLNLQIKLLHQRNQKNVVGQEMALKIVTLVKGLWYAVKASIV</sequence>
<dbReference type="AlphaFoldDB" id="A0A6V7VHZ1"/>
<dbReference type="EMBL" id="CAJEWN010000238">
    <property type="protein sequence ID" value="CAD2174559.1"/>
    <property type="molecule type" value="Genomic_DNA"/>
</dbReference>
<gene>
    <name evidence="1" type="ORF">MENT_LOCUS26233</name>
</gene>
<evidence type="ECO:0000313" key="1">
    <source>
        <dbReference type="EMBL" id="CAD2174559.1"/>
    </source>
</evidence>
<dbReference type="Proteomes" id="UP000580250">
    <property type="component" value="Unassembled WGS sequence"/>
</dbReference>
<protein>
    <submittedName>
        <fullName evidence="1">Uncharacterized protein</fullName>
    </submittedName>
</protein>
<name>A0A6V7VHZ1_MELEN</name>
<proteinExistence type="predicted"/>